<dbReference type="HAMAP" id="MF_00048">
    <property type="entry name" value="UPF0102"/>
    <property type="match status" value="1"/>
</dbReference>
<keyword evidence="4" id="KW-1185">Reference proteome</keyword>
<dbReference type="PATRIC" id="fig|1675527.3.peg.3411"/>
<sequence length="117" mass="12561">MSGQISHYAGEAAEDIVSRFYSGQGYAEQERRWRGPVGEIDLILSQDGMTVFVEVKKSKDFATAASRVSARQIGRIEASAAGYMARLALGQSSEARIDVALVDAAGAVEVLENVTLH</sequence>
<dbReference type="InterPro" id="IPR011856">
    <property type="entry name" value="tRNA_endonuc-like_dom_sf"/>
</dbReference>
<evidence type="ECO:0000313" key="3">
    <source>
        <dbReference type="EMBL" id="KMW58290.1"/>
    </source>
</evidence>
<dbReference type="InterPro" id="IPR003509">
    <property type="entry name" value="UPF0102_YraN-like"/>
</dbReference>
<dbReference type="OrthoDB" id="9812968at2"/>
<proteinExistence type="inferred from homology"/>
<reference evidence="3 4" key="1">
    <citation type="submission" date="2015-06" db="EMBL/GenBank/DDBJ databases">
        <title>Draft genome sequence of an Alphaproteobacteria species associated to the Mediterranean sponge Oscarella lobularis.</title>
        <authorList>
            <person name="Jourda C."/>
            <person name="Santini S."/>
            <person name="Claverie J.-M."/>
        </authorList>
    </citation>
    <scope>NUCLEOTIDE SEQUENCE [LARGE SCALE GENOMIC DNA]</scope>
    <source>
        <strain evidence="3">IGS</strain>
    </source>
</reference>
<dbReference type="PANTHER" id="PTHR34039">
    <property type="entry name" value="UPF0102 PROTEIN YRAN"/>
    <property type="match status" value="1"/>
</dbReference>
<dbReference type="Pfam" id="PF02021">
    <property type="entry name" value="UPF0102"/>
    <property type="match status" value="1"/>
</dbReference>
<dbReference type="SUPFAM" id="SSF52980">
    <property type="entry name" value="Restriction endonuclease-like"/>
    <property type="match status" value="1"/>
</dbReference>
<dbReference type="RefSeq" id="WP_049643913.1">
    <property type="nucleotide sequence ID" value="NZ_LFTY01000002.1"/>
</dbReference>
<gene>
    <name evidence="3" type="ORF">AIOL_003262</name>
</gene>
<comment type="caution">
    <text evidence="3">The sequence shown here is derived from an EMBL/GenBank/DDBJ whole genome shotgun (WGS) entry which is preliminary data.</text>
</comment>
<dbReference type="Proteomes" id="UP000037178">
    <property type="component" value="Unassembled WGS sequence"/>
</dbReference>
<evidence type="ECO:0000313" key="4">
    <source>
        <dbReference type="Proteomes" id="UP000037178"/>
    </source>
</evidence>
<evidence type="ECO:0000256" key="2">
    <source>
        <dbReference type="HAMAP-Rule" id="MF_00048"/>
    </source>
</evidence>
<organism evidence="3 4">
    <name type="scientific">Candidatus Rhodobacter oscarellae</name>
    <dbReference type="NCBI Taxonomy" id="1675527"/>
    <lineage>
        <taxon>Bacteria</taxon>
        <taxon>Pseudomonadati</taxon>
        <taxon>Pseudomonadota</taxon>
        <taxon>Alphaproteobacteria</taxon>
        <taxon>Rhodobacterales</taxon>
        <taxon>Rhodobacter group</taxon>
        <taxon>Rhodobacter</taxon>
    </lineage>
</organism>
<comment type="similarity">
    <text evidence="1 2">Belongs to the UPF0102 family.</text>
</comment>
<dbReference type="GO" id="GO:0003676">
    <property type="term" value="F:nucleic acid binding"/>
    <property type="evidence" value="ECO:0007669"/>
    <property type="project" value="InterPro"/>
</dbReference>
<dbReference type="STRING" id="1675527.AIOL_003262"/>
<evidence type="ECO:0000256" key="1">
    <source>
        <dbReference type="ARBA" id="ARBA00006738"/>
    </source>
</evidence>
<dbReference type="AlphaFoldDB" id="A0A0J9E692"/>
<dbReference type="Gene3D" id="3.40.1350.10">
    <property type="match status" value="1"/>
</dbReference>
<accession>A0A0J9E692</accession>
<dbReference type="InterPro" id="IPR011335">
    <property type="entry name" value="Restrct_endonuc-II-like"/>
</dbReference>
<name>A0A0J9E692_9RHOB</name>
<protein>
    <recommendedName>
        <fullName evidence="2">UPF0102 protein AIOL_003262</fullName>
    </recommendedName>
</protein>
<dbReference type="EMBL" id="LFTY01000002">
    <property type="protein sequence ID" value="KMW58290.1"/>
    <property type="molecule type" value="Genomic_DNA"/>
</dbReference>
<dbReference type="PANTHER" id="PTHR34039:SF1">
    <property type="entry name" value="UPF0102 PROTEIN YRAN"/>
    <property type="match status" value="1"/>
</dbReference>